<dbReference type="AlphaFoldDB" id="A0AAC9AZS8"/>
<dbReference type="EMBL" id="CP013345">
    <property type="protein sequence ID" value="AMU92611.1"/>
    <property type="molecule type" value="Genomic_DNA"/>
</dbReference>
<dbReference type="InterPro" id="IPR016163">
    <property type="entry name" value="Ald_DH_C"/>
</dbReference>
<dbReference type="Gene3D" id="3.40.309.10">
    <property type="entry name" value="Aldehyde Dehydrogenase, Chain A, domain 2"/>
    <property type="match status" value="1"/>
</dbReference>
<dbReference type="Proteomes" id="UP000076088">
    <property type="component" value="Plasmid unnamed1"/>
</dbReference>
<dbReference type="SUPFAM" id="SSF53720">
    <property type="entry name" value="ALDH-like"/>
    <property type="match status" value="1"/>
</dbReference>
<reference evidence="6 7" key="2">
    <citation type="journal article" date="2016" name="Genome Announc.">
        <title>Complete Genome Sequence of Sphingopyxis macrogoltabida Strain 203N (NBRC 111659), a Polyethylene Glycol Degrader.</title>
        <authorList>
            <person name="Ohtsubo Y."/>
            <person name="Nonoyama S."/>
            <person name="Nagata Y."/>
            <person name="Numata M."/>
            <person name="Tsuchikane K."/>
            <person name="Hosoyama A."/>
            <person name="Yamazoe A."/>
            <person name="Tsuda M."/>
            <person name="Fujita N."/>
            <person name="Kawai F."/>
        </authorList>
    </citation>
    <scope>NUCLEOTIDE SEQUENCE [LARGE SCALE GENOMIC DNA]</scope>
    <source>
        <strain evidence="6 7">203N</strain>
    </source>
</reference>
<keyword evidence="7" id="KW-1185">Reference proteome</keyword>
<dbReference type="GO" id="GO:0016620">
    <property type="term" value="F:oxidoreductase activity, acting on the aldehyde or oxo group of donors, NAD or NADP as acceptor"/>
    <property type="evidence" value="ECO:0007669"/>
    <property type="project" value="InterPro"/>
</dbReference>
<dbReference type="InterPro" id="IPR016162">
    <property type="entry name" value="Ald_DH_N"/>
</dbReference>
<dbReference type="Gene3D" id="3.40.605.10">
    <property type="entry name" value="Aldehyde Dehydrogenase, Chain A, domain 1"/>
    <property type="match status" value="1"/>
</dbReference>
<proteinExistence type="inferred from homology"/>
<feature type="domain" description="Aldehyde dehydrogenase" evidence="5">
    <location>
        <begin position="21"/>
        <end position="481"/>
    </location>
</feature>
<accession>A0AAC9AZS8</accession>
<evidence type="ECO:0000256" key="3">
    <source>
        <dbReference type="PROSITE-ProRule" id="PRU10007"/>
    </source>
</evidence>
<dbReference type="FunFam" id="3.40.309.10:FF:000012">
    <property type="entry name" value="Betaine aldehyde dehydrogenase"/>
    <property type="match status" value="1"/>
</dbReference>
<comment type="similarity">
    <text evidence="1 4">Belongs to the aldehyde dehydrogenase family.</text>
</comment>
<evidence type="ECO:0000313" key="6">
    <source>
        <dbReference type="EMBL" id="AMU92611.1"/>
    </source>
</evidence>
<reference evidence="7" key="1">
    <citation type="submission" date="2015-11" db="EMBL/GenBank/DDBJ databases">
        <title>Complete genome sequence of a polyethylene-glycol degrader Sphingopyxis macrogoltabida 203N (NBRC 111659).</title>
        <authorList>
            <person name="Yoshiyuki O."/>
            <person name="Shouta N."/>
            <person name="Nagata Y."/>
            <person name="Numata M."/>
            <person name="Tsuchikane K."/>
            <person name="Hosoyama A."/>
            <person name="Yamazoe A."/>
            <person name="Tsuda M."/>
            <person name="Fujita N."/>
            <person name="Kawai F."/>
        </authorList>
    </citation>
    <scope>NUCLEOTIDE SEQUENCE [LARGE SCALE GENOMIC DNA]</scope>
    <source>
        <strain evidence="7">203N</strain>
        <plasmid evidence="7">unnamed1</plasmid>
    </source>
</reference>
<feature type="active site" evidence="3">
    <location>
        <position position="258"/>
    </location>
</feature>
<name>A0AAC9AZS8_SPHMC</name>
<evidence type="ECO:0000313" key="7">
    <source>
        <dbReference type="Proteomes" id="UP000076088"/>
    </source>
</evidence>
<protein>
    <submittedName>
        <fullName evidence="6">Aldehyde dehydrogenase</fullName>
    </submittedName>
</protein>
<dbReference type="RefSeq" id="WP_054735412.1">
    <property type="nucleotide sequence ID" value="NZ_CP009430.1"/>
</dbReference>
<organism evidence="6 7">
    <name type="scientific">Sphingopyxis macrogoltabida</name>
    <name type="common">Sphingomonas macrogoltabidus</name>
    <dbReference type="NCBI Taxonomy" id="33050"/>
    <lineage>
        <taxon>Bacteria</taxon>
        <taxon>Pseudomonadati</taxon>
        <taxon>Pseudomonadota</taxon>
        <taxon>Alphaproteobacteria</taxon>
        <taxon>Sphingomonadales</taxon>
        <taxon>Sphingomonadaceae</taxon>
        <taxon>Sphingopyxis</taxon>
    </lineage>
</organism>
<dbReference type="CDD" id="cd07139">
    <property type="entry name" value="ALDH_AldA-Rv0768"/>
    <property type="match status" value="1"/>
</dbReference>
<dbReference type="InterPro" id="IPR029510">
    <property type="entry name" value="Ald_DH_CS_GLU"/>
</dbReference>
<evidence type="ECO:0000256" key="1">
    <source>
        <dbReference type="ARBA" id="ARBA00009986"/>
    </source>
</evidence>
<dbReference type="PANTHER" id="PTHR42804:SF1">
    <property type="entry name" value="ALDEHYDE DEHYDROGENASE-RELATED"/>
    <property type="match status" value="1"/>
</dbReference>
<evidence type="ECO:0000256" key="2">
    <source>
        <dbReference type="ARBA" id="ARBA00023002"/>
    </source>
</evidence>
<dbReference type="FunFam" id="3.40.605.10:FF:000007">
    <property type="entry name" value="NAD/NADP-dependent betaine aldehyde dehydrogenase"/>
    <property type="match status" value="1"/>
</dbReference>
<gene>
    <name evidence="6" type="ORF">ATM17_30595</name>
</gene>
<evidence type="ECO:0000259" key="5">
    <source>
        <dbReference type="Pfam" id="PF00171"/>
    </source>
</evidence>
<sequence>MTPATIAPLEHPDRLFINGDWVKPAGTGMIDVIDSASENIFARVAEAGNGDIDRAVVAARRAFDEGPWPRMSHSQRAGFLHAIADELDARVTDLAHIWTSESGILASDASQGSAGLGPFFRYYADLAETFPFVERHTPSQGNVGLLVREPVGVVAAIIPWNGPAFLLAAKCAPALLAGCTIVLKASPEAPASAYLFAEICGKVGIPKGVVNVLTADREVSELLVRHSGVDKVTFTGSTAAGRRIASICGDRVARCTLELGGKSAGVILDDYDLESAATTIAAAAPYLAGQVCASLTRIIVSRSRHDAFVEALAASFGSLRVGDPNDAASQMGPLATGRQRERVESCVAQGKADGALLVAGGKRPPQFDRGFYFEPTVFANVDNNLAIAQKEIFGPVLCVIPVDDERDAIKIANDTIYGLNASVFTNDIDRAYSFGRKLRSGTVGHNSYRNDFTIAFGGFKQSGIGREGGREGLLPFLESKTMILDAMPRGLDI</sequence>
<dbReference type="InterPro" id="IPR016161">
    <property type="entry name" value="Ald_DH/histidinol_DH"/>
</dbReference>
<keyword evidence="6" id="KW-0614">Plasmid</keyword>
<geneLocation type="plasmid" evidence="6 7">
    <name>unnamed1</name>
</geneLocation>
<dbReference type="InterPro" id="IPR015590">
    <property type="entry name" value="Aldehyde_DH_dom"/>
</dbReference>
<dbReference type="PROSITE" id="PS00687">
    <property type="entry name" value="ALDEHYDE_DEHYDR_GLU"/>
    <property type="match status" value="1"/>
</dbReference>
<keyword evidence="2 4" id="KW-0560">Oxidoreductase</keyword>
<evidence type="ECO:0000256" key="4">
    <source>
        <dbReference type="RuleBase" id="RU003345"/>
    </source>
</evidence>
<dbReference type="Pfam" id="PF00171">
    <property type="entry name" value="Aldedh"/>
    <property type="match status" value="1"/>
</dbReference>
<dbReference type="PANTHER" id="PTHR42804">
    <property type="entry name" value="ALDEHYDE DEHYDROGENASE"/>
    <property type="match status" value="1"/>
</dbReference>